<accession>A0AA91FJ00</accession>
<dbReference type="AlphaFoldDB" id="A0AA91FJ00"/>
<sequence length="112" mass="13353">MKFGIIERIKIKLRSRQITDTHSLIWEVIDRNSELAIEQRKILITFLEAQGYRGTNVFILKRSKKDIVRDSLFLVQEQLTNVKQRHNQEIETDKEIYTLGLLLHSIEQYINK</sequence>
<comment type="caution">
    <text evidence="1">The sequence shown here is derived from an EMBL/GenBank/DDBJ whole genome shotgun (WGS) entry which is preliminary data.</text>
</comment>
<gene>
    <name evidence="1" type="ORF">A9299_09990</name>
</gene>
<protein>
    <submittedName>
        <fullName evidence="1">Uncharacterized protein</fullName>
    </submittedName>
</protein>
<reference evidence="1" key="1">
    <citation type="submission" date="2016-06" db="EMBL/GenBank/DDBJ databases">
        <title>Draft genome of Moraxella osloensis CCUG 67237.</title>
        <authorList>
            <person name="Salva-Serra F."/>
            <person name="Engstrom-Jakobsson H."/>
            <person name="Thorell K."/>
            <person name="Gonzales-Siles L."/>
            <person name="Karlsson R."/>
            <person name="Boulund F."/>
            <person name="Engstrand L."/>
            <person name="Kristiansson E."/>
            <person name="Moore E."/>
        </authorList>
    </citation>
    <scope>NUCLEOTIDE SEQUENCE [LARGE SCALE GENOMIC DNA]</scope>
    <source>
        <strain evidence="1">CCUG 67237</strain>
    </source>
</reference>
<evidence type="ECO:0000313" key="1">
    <source>
        <dbReference type="EMBL" id="OBX64327.1"/>
    </source>
</evidence>
<organism evidence="1">
    <name type="scientific">Faucicola osloensis</name>
    <name type="common">Moraxella osloensis</name>
    <dbReference type="NCBI Taxonomy" id="34062"/>
    <lineage>
        <taxon>Bacteria</taxon>
        <taxon>Pseudomonadati</taxon>
        <taxon>Pseudomonadota</taxon>
        <taxon>Gammaproteobacteria</taxon>
        <taxon>Moraxellales</taxon>
        <taxon>Moraxellaceae</taxon>
        <taxon>Faucicola</taxon>
    </lineage>
</organism>
<name>A0AA91FJ00_FAUOS</name>
<proteinExistence type="predicted"/>
<dbReference type="EMBL" id="LZMT01000017">
    <property type="protein sequence ID" value="OBX64327.1"/>
    <property type="molecule type" value="Genomic_DNA"/>
</dbReference>